<dbReference type="InterPro" id="IPR023214">
    <property type="entry name" value="HAD_sf"/>
</dbReference>
<dbReference type="SUPFAM" id="SSF81660">
    <property type="entry name" value="Metal cation-transporting ATPase, ATP-binding domain N"/>
    <property type="match status" value="1"/>
</dbReference>
<evidence type="ECO:0000256" key="1">
    <source>
        <dbReference type="ARBA" id="ARBA00004651"/>
    </source>
</evidence>
<evidence type="ECO:0000256" key="20">
    <source>
        <dbReference type="RuleBase" id="RU362084"/>
    </source>
</evidence>
<evidence type="ECO:0000313" key="23">
    <source>
        <dbReference type="Proteomes" id="UP000663828"/>
    </source>
</evidence>
<dbReference type="Gene3D" id="1.20.1110.10">
    <property type="entry name" value="Calcium-transporting ATPase, transmembrane domain"/>
    <property type="match status" value="1"/>
</dbReference>
<proteinExistence type="inferred from homology"/>
<keyword evidence="23" id="KW-1185">Reference proteome</keyword>
<evidence type="ECO:0000256" key="2">
    <source>
        <dbReference type="ARBA" id="ARBA00006934"/>
    </source>
</evidence>
<keyword evidence="7" id="KW-0740">Sodium/potassium transport</keyword>
<dbReference type="Pfam" id="PF00689">
    <property type="entry name" value="Cation_ATPase_C"/>
    <property type="match status" value="1"/>
</dbReference>
<dbReference type="GO" id="GO:0005391">
    <property type="term" value="F:P-type sodium:potassium-exchanging transporter activity"/>
    <property type="evidence" value="ECO:0007669"/>
    <property type="project" value="TreeGrafter"/>
</dbReference>
<evidence type="ECO:0000256" key="3">
    <source>
        <dbReference type="ARBA" id="ARBA00022448"/>
    </source>
</evidence>
<dbReference type="InterPro" id="IPR001757">
    <property type="entry name" value="P_typ_ATPase"/>
</dbReference>
<dbReference type="FunFam" id="3.40.50.1000:FF:000083">
    <property type="entry name" value="Sodium/potassium-transporting ATPase subunit alpha"/>
    <property type="match status" value="1"/>
</dbReference>
<comment type="similarity">
    <text evidence="2 20">Belongs to the cation transport ATPase (P-type) (TC 3.A.3) family. Type IIC subfamily.</text>
</comment>
<dbReference type="InterPro" id="IPR006068">
    <property type="entry name" value="ATPase_P-typ_cation-transptr_C"/>
</dbReference>
<feature type="transmembrane region" description="Helical" evidence="20">
    <location>
        <begin position="905"/>
        <end position="922"/>
    </location>
</feature>
<dbReference type="GO" id="GO:1990573">
    <property type="term" value="P:potassium ion import across plasma membrane"/>
    <property type="evidence" value="ECO:0007669"/>
    <property type="project" value="TreeGrafter"/>
</dbReference>
<sequence length="1008" mass="112934">MFRDKKPAARNNLEALKNEIELDEHKISIGEVYRRYGTSPAMGLTEERAAVLLERDGPNDLTPARTTPEIVRLAKNMFGGFAMLLWVGAFLCFIAHFLELYTLEDPQYDNMYLGIALASVIIITGFFSYHQQAKSSKIMESFKYLVPQAACVVRHGRSRNINPEDIVIGDIVEVHRGDRIPADIRIIRAHGLKVDNSSLTGESEPQSRGIEYTNEDPLETRNLAFFGTFAVEGSCIGVVIRTGDKTFIGRIANLTAGVQSGTTPIATEINHFIRIITIIAVVVGVIFCICSLSLGYTYVEAVVFLISVIVAQVPEGLLATVTVCLTLTAQRMARKNCFVRNLEGIETLGSTTIICSDKTGTLTQNQMTVAHMWFDNHIIDADIEAFQSKSNYTRFSHCWKALTRCAMLCNTAIFKDDPDNLTKPILQRQSEGDASETAILKCMEATVGSVSTYRAINPKICEVQFSSSNRYQFSIHSTNDNDDRYLLVMKGAPEKILKNCSTIFVDGSEIGFNDYWKKEYEKAFKELSNLGERVLAFADYRLPLNQYPRDFPFDCDTINFHVNPYYENFNFPTTGLRFLGLISLIDPPRVNVAQAVSKCRSAGIRILMVTGDHPLTAAAIARATGIITDQSPTETLLENINDTTTKACVIHGNALKNLTKDQLDEVIKTHEEVVFARTSPQQKLIIVESCQRLGEIVAVTGDGVNDSPALKKADIGIAMGITGSDVSKQASDMILLDDNFASIITGIEEGRLIFDNLKKSICYTLSSKIPELAPFLFYMIAEIPLPLGTIAILCIDLGTDMFPAISLAYERAESDIMQRPPRDAKREHLATDRLIWMSYGQLGMIQAGGGFFVYTVVMAENGFLPSRLLGLRKSWDSRAVNDLEDSYGQEWSYEQRKALEDTCHTAFFVTVVIVQWTVLLCCKSRRNSLFRQGMSNQVLNMSIIFETVLAIIISYTPYINRGLMMYPLKLHWWFLPLPFTLLVFVYDEWRKLLIRKFPGSFIDRETSY</sequence>
<dbReference type="SFLD" id="SFLDS00003">
    <property type="entry name" value="Haloacid_Dehalogenase"/>
    <property type="match status" value="1"/>
</dbReference>
<organism evidence="22 23">
    <name type="scientific">Adineta ricciae</name>
    <name type="common">Rotifer</name>
    <dbReference type="NCBI Taxonomy" id="249248"/>
    <lineage>
        <taxon>Eukaryota</taxon>
        <taxon>Metazoa</taxon>
        <taxon>Spiralia</taxon>
        <taxon>Gnathifera</taxon>
        <taxon>Rotifera</taxon>
        <taxon>Eurotatoria</taxon>
        <taxon>Bdelloidea</taxon>
        <taxon>Adinetida</taxon>
        <taxon>Adinetidae</taxon>
        <taxon>Adineta</taxon>
    </lineage>
</organism>
<dbReference type="InterPro" id="IPR023298">
    <property type="entry name" value="ATPase_P-typ_TM_dom_sf"/>
</dbReference>
<feature type="transmembrane region" description="Helical" evidence="20">
    <location>
        <begin position="275"/>
        <end position="296"/>
    </location>
</feature>
<keyword evidence="8 20" id="KW-0812">Transmembrane</keyword>
<dbReference type="InterPro" id="IPR004014">
    <property type="entry name" value="ATPase_P-typ_cation-transptr_N"/>
</dbReference>
<dbReference type="Gene3D" id="2.70.150.10">
    <property type="entry name" value="Calcium-transporting ATPase, cytoplasmic transduction domain A"/>
    <property type="match status" value="1"/>
</dbReference>
<name>A0A813VAF1_ADIRI</name>
<dbReference type="GO" id="GO:0006883">
    <property type="term" value="P:intracellular sodium ion homeostasis"/>
    <property type="evidence" value="ECO:0007669"/>
    <property type="project" value="TreeGrafter"/>
</dbReference>
<dbReference type="InterPro" id="IPR008250">
    <property type="entry name" value="ATPase_P-typ_transduc_dom_A_sf"/>
</dbReference>
<accession>A0A813VAF1</accession>
<keyword evidence="20" id="KW-0479">Metal-binding</keyword>
<evidence type="ECO:0000256" key="16">
    <source>
        <dbReference type="ARBA" id="ARBA00023136"/>
    </source>
</evidence>
<dbReference type="InterPro" id="IPR036412">
    <property type="entry name" value="HAD-like_sf"/>
</dbReference>
<feature type="transmembrane region" description="Helical" evidence="20">
    <location>
        <begin position="110"/>
        <end position="129"/>
    </location>
</feature>
<keyword evidence="5 20" id="KW-0633">Potassium transport</keyword>
<dbReference type="GO" id="GO:1902600">
    <property type="term" value="P:proton transmembrane transport"/>
    <property type="evidence" value="ECO:0007669"/>
    <property type="project" value="TreeGrafter"/>
</dbReference>
<evidence type="ECO:0000256" key="11">
    <source>
        <dbReference type="ARBA" id="ARBA00022958"/>
    </source>
</evidence>
<evidence type="ECO:0000256" key="18">
    <source>
        <dbReference type="ARBA" id="ARBA00037422"/>
    </source>
</evidence>
<dbReference type="PANTHER" id="PTHR43294">
    <property type="entry name" value="SODIUM/POTASSIUM-TRANSPORTING ATPASE SUBUNIT ALPHA"/>
    <property type="match status" value="1"/>
</dbReference>
<dbReference type="SUPFAM" id="SSF81653">
    <property type="entry name" value="Calcium ATPase, transduction domain A"/>
    <property type="match status" value="1"/>
</dbReference>
<dbReference type="Pfam" id="PF13246">
    <property type="entry name" value="Cation_ATPase"/>
    <property type="match status" value="1"/>
</dbReference>
<reference evidence="22" key="1">
    <citation type="submission" date="2021-02" db="EMBL/GenBank/DDBJ databases">
        <authorList>
            <person name="Nowell W R."/>
        </authorList>
    </citation>
    <scope>NUCLEOTIDE SEQUENCE</scope>
</reference>
<keyword evidence="11 20" id="KW-0630">Potassium</keyword>
<evidence type="ECO:0000256" key="6">
    <source>
        <dbReference type="ARBA" id="ARBA00022553"/>
    </source>
</evidence>
<gene>
    <name evidence="22" type="ORF">XAT740_LOCUS4911</name>
</gene>
<dbReference type="Proteomes" id="UP000663828">
    <property type="component" value="Unassembled WGS sequence"/>
</dbReference>
<comment type="subcellular location">
    <subcellularLocation>
        <location evidence="1 20">Cell membrane</location>
        <topology evidence="1 20">Multi-pass membrane protein</topology>
    </subcellularLocation>
</comment>
<dbReference type="GO" id="GO:0030007">
    <property type="term" value="P:intracellular potassium ion homeostasis"/>
    <property type="evidence" value="ECO:0007669"/>
    <property type="project" value="TreeGrafter"/>
</dbReference>
<evidence type="ECO:0000256" key="12">
    <source>
        <dbReference type="ARBA" id="ARBA00022967"/>
    </source>
</evidence>
<dbReference type="Pfam" id="PF00122">
    <property type="entry name" value="E1-E2_ATPase"/>
    <property type="match status" value="1"/>
</dbReference>
<evidence type="ECO:0000256" key="4">
    <source>
        <dbReference type="ARBA" id="ARBA00022475"/>
    </source>
</evidence>
<feature type="transmembrane region" description="Helical" evidence="20">
    <location>
        <begin position="302"/>
        <end position="325"/>
    </location>
</feature>
<dbReference type="GO" id="GO:0005886">
    <property type="term" value="C:plasma membrane"/>
    <property type="evidence" value="ECO:0007669"/>
    <property type="project" value="UniProtKB-SubCell"/>
</dbReference>
<dbReference type="Gene3D" id="3.40.50.1000">
    <property type="entry name" value="HAD superfamily/HAD-like"/>
    <property type="match status" value="1"/>
</dbReference>
<dbReference type="PRINTS" id="PR00121">
    <property type="entry name" value="NAKATPASE"/>
</dbReference>
<dbReference type="SUPFAM" id="SSF56784">
    <property type="entry name" value="HAD-like"/>
    <property type="match status" value="1"/>
</dbReference>
<dbReference type="GO" id="GO:0016887">
    <property type="term" value="F:ATP hydrolysis activity"/>
    <property type="evidence" value="ECO:0007669"/>
    <property type="project" value="InterPro"/>
</dbReference>
<keyword evidence="4" id="KW-1003">Cell membrane</keyword>
<evidence type="ECO:0000256" key="10">
    <source>
        <dbReference type="ARBA" id="ARBA00022840"/>
    </source>
</evidence>
<evidence type="ECO:0000259" key="21">
    <source>
        <dbReference type="SMART" id="SM00831"/>
    </source>
</evidence>
<dbReference type="FunFam" id="2.70.150.10:FF:000003">
    <property type="entry name" value="Sodium/potassium-transporting ATPase subunit alpha"/>
    <property type="match status" value="1"/>
</dbReference>
<keyword evidence="16 20" id="KW-0472">Membrane</keyword>
<dbReference type="InterPro" id="IPR050510">
    <property type="entry name" value="Cation_transp_ATPase_P-type"/>
</dbReference>
<evidence type="ECO:0000256" key="17">
    <source>
        <dbReference type="ARBA" id="ARBA00023201"/>
    </source>
</evidence>
<keyword evidence="9 20" id="KW-0547">Nucleotide-binding</keyword>
<dbReference type="InterPro" id="IPR018303">
    <property type="entry name" value="ATPase_P-typ_P_site"/>
</dbReference>
<evidence type="ECO:0000256" key="14">
    <source>
        <dbReference type="ARBA" id="ARBA00023053"/>
    </source>
</evidence>
<evidence type="ECO:0000256" key="15">
    <source>
        <dbReference type="ARBA" id="ARBA00023065"/>
    </source>
</evidence>
<feature type="transmembrane region" description="Helical" evidence="20">
    <location>
        <begin position="970"/>
        <end position="986"/>
    </location>
</feature>
<dbReference type="GO" id="GO:0005524">
    <property type="term" value="F:ATP binding"/>
    <property type="evidence" value="ECO:0007669"/>
    <property type="project" value="UniProtKB-KW"/>
</dbReference>
<dbReference type="NCBIfam" id="TIGR01494">
    <property type="entry name" value="ATPase_P-type"/>
    <property type="match status" value="2"/>
</dbReference>
<evidence type="ECO:0000256" key="13">
    <source>
        <dbReference type="ARBA" id="ARBA00022989"/>
    </source>
</evidence>
<dbReference type="Pfam" id="PF00690">
    <property type="entry name" value="Cation_ATPase_N"/>
    <property type="match status" value="1"/>
</dbReference>
<dbReference type="GO" id="GO:0046872">
    <property type="term" value="F:metal ion binding"/>
    <property type="evidence" value="ECO:0007669"/>
    <property type="project" value="UniProtKB-KW"/>
</dbReference>
<dbReference type="InterPro" id="IPR059000">
    <property type="entry name" value="ATPase_P-type_domA"/>
</dbReference>
<dbReference type="InterPro" id="IPR005775">
    <property type="entry name" value="P-type_ATPase_IIC"/>
</dbReference>
<feature type="transmembrane region" description="Helical" evidence="20">
    <location>
        <begin position="938"/>
        <end position="958"/>
    </location>
</feature>
<dbReference type="PANTHER" id="PTHR43294:SF13">
    <property type="entry name" value="SODIUM_POTASSIUM-TRANSPORTING ATPASE SUBUNIT ALPHA"/>
    <property type="match status" value="1"/>
</dbReference>
<evidence type="ECO:0000256" key="8">
    <source>
        <dbReference type="ARBA" id="ARBA00022692"/>
    </source>
</evidence>
<keyword evidence="3 20" id="KW-0813">Transport</keyword>
<dbReference type="FunFam" id="1.20.1110.10:FF:000095">
    <property type="entry name" value="Sodium/potassium-transporting ATPase subunit alpha-1"/>
    <property type="match status" value="2"/>
</dbReference>
<dbReference type="GO" id="GO:0036376">
    <property type="term" value="P:sodium ion export across plasma membrane"/>
    <property type="evidence" value="ECO:0007669"/>
    <property type="project" value="TreeGrafter"/>
</dbReference>
<dbReference type="SUPFAM" id="SSF81665">
    <property type="entry name" value="Calcium ATPase, transmembrane domain M"/>
    <property type="match status" value="1"/>
</dbReference>
<protein>
    <recommendedName>
        <fullName evidence="20">Sodium/potassium-transporting ATPase subunit alpha</fullName>
    </recommendedName>
</protein>
<dbReference type="InterPro" id="IPR044492">
    <property type="entry name" value="P_typ_ATPase_HD_dom"/>
</dbReference>
<dbReference type="PROSITE" id="PS00154">
    <property type="entry name" value="ATPASE_E1_E2"/>
    <property type="match status" value="1"/>
</dbReference>
<dbReference type="AlphaFoldDB" id="A0A813VAF1"/>
<dbReference type="FunFam" id="3.40.1110.10:FF:000001">
    <property type="entry name" value="Sodium/potassium-transporting ATPase subunit alpha"/>
    <property type="match status" value="1"/>
</dbReference>
<feature type="domain" description="Cation-transporting P-type ATPase N-terminal" evidence="21">
    <location>
        <begin position="23"/>
        <end position="97"/>
    </location>
</feature>
<dbReference type="InterPro" id="IPR023299">
    <property type="entry name" value="ATPase_P-typ_cyto_dom_N"/>
</dbReference>
<feature type="transmembrane region" description="Helical" evidence="20">
    <location>
        <begin position="834"/>
        <end position="857"/>
    </location>
</feature>
<dbReference type="SFLD" id="SFLDG00002">
    <property type="entry name" value="C1.7:_P-type_atpase_like"/>
    <property type="match status" value="1"/>
</dbReference>
<keyword evidence="17" id="KW-0739">Sodium transport</keyword>
<evidence type="ECO:0000256" key="19">
    <source>
        <dbReference type="ARBA" id="ARBA00038795"/>
    </source>
</evidence>
<dbReference type="Gene3D" id="3.40.1110.10">
    <property type="entry name" value="Calcium-transporting ATPase, cytoplasmic domain N"/>
    <property type="match status" value="1"/>
</dbReference>
<keyword evidence="14" id="KW-0915">Sodium</keyword>
<keyword evidence="10 20" id="KW-0067">ATP-binding</keyword>
<dbReference type="PRINTS" id="PR00119">
    <property type="entry name" value="CATATPASE"/>
</dbReference>
<dbReference type="SMART" id="SM00831">
    <property type="entry name" value="Cation_ATPase_N"/>
    <property type="match status" value="1"/>
</dbReference>
<comment type="subunit">
    <text evidence="19">The sodium/potassium-transporting ATPase is composed of a catalytic alpha subunit, an auxiliary non-catalytic beta subunit and an additional regulatory subunit.</text>
</comment>
<feature type="transmembrane region" description="Helical" evidence="20">
    <location>
        <begin position="78"/>
        <end position="98"/>
    </location>
</feature>
<dbReference type="SFLD" id="SFLDF00027">
    <property type="entry name" value="p-type_atpase"/>
    <property type="match status" value="1"/>
</dbReference>
<comment type="function">
    <text evidence="18">This is the catalytic component of the active enzyme, which catalyzes the hydrolysis of ATP coupled with the exchange of sodium and potassium ions across the plasma membrane. This action creates the electrochemical gradient of sodium and potassium ions, providing the energy for active transport of various nutrients.</text>
</comment>
<keyword evidence="6" id="KW-0597">Phosphoprotein</keyword>
<dbReference type="NCBIfam" id="TIGR01106">
    <property type="entry name" value="ATPase-IIC_X-K"/>
    <property type="match status" value="1"/>
</dbReference>
<dbReference type="EMBL" id="CAJNOR010000207">
    <property type="protein sequence ID" value="CAF0839893.1"/>
    <property type="molecule type" value="Genomic_DNA"/>
</dbReference>
<comment type="caution">
    <text evidence="22">The sequence shown here is derived from an EMBL/GenBank/DDBJ whole genome shotgun (WGS) entry which is preliminary data.</text>
</comment>
<keyword evidence="15 20" id="KW-0406">Ion transport</keyword>
<evidence type="ECO:0000256" key="9">
    <source>
        <dbReference type="ARBA" id="ARBA00022741"/>
    </source>
</evidence>
<evidence type="ECO:0000256" key="7">
    <source>
        <dbReference type="ARBA" id="ARBA00022607"/>
    </source>
</evidence>
<evidence type="ECO:0000313" key="22">
    <source>
        <dbReference type="EMBL" id="CAF0839893.1"/>
    </source>
</evidence>
<evidence type="ECO:0000256" key="5">
    <source>
        <dbReference type="ARBA" id="ARBA00022538"/>
    </source>
</evidence>
<keyword evidence="12" id="KW-1278">Translocase</keyword>
<keyword evidence="13 20" id="KW-1133">Transmembrane helix</keyword>